<dbReference type="AlphaFoldDB" id="A0A1D8ARA4"/>
<comment type="subunit">
    <text evidence="5">Part of the 50S ribosomal subunit.</text>
</comment>
<dbReference type="SUPFAM" id="SSF56053">
    <property type="entry name" value="Ribosomal protein L6"/>
    <property type="match status" value="2"/>
</dbReference>
<gene>
    <name evidence="5 9" type="primary">rplF</name>
    <name evidence="9" type="ORF">Verru16b_00459</name>
</gene>
<dbReference type="OrthoDB" id="9805007at2"/>
<keyword evidence="2 5" id="KW-0694">RNA-binding</keyword>
<dbReference type="STRING" id="1838286.Verru16b_00459"/>
<dbReference type="PIRSF" id="PIRSF002162">
    <property type="entry name" value="Ribosomal_L6"/>
    <property type="match status" value="1"/>
</dbReference>
<dbReference type="RefSeq" id="WP_069960769.1">
    <property type="nucleotide sequence ID" value="NZ_CP016094.1"/>
</dbReference>
<keyword evidence="10" id="KW-1185">Reference proteome</keyword>
<keyword evidence="1 5" id="KW-0699">rRNA-binding</keyword>
<dbReference type="InterPro" id="IPR002358">
    <property type="entry name" value="Ribosomal_uL6_CS"/>
</dbReference>
<dbReference type="InterPro" id="IPR036789">
    <property type="entry name" value="Ribosomal_uL6-like_a/b-dom_sf"/>
</dbReference>
<evidence type="ECO:0000256" key="1">
    <source>
        <dbReference type="ARBA" id="ARBA00022730"/>
    </source>
</evidence>
<keyword evidence="4 5" id="KW-0687">Ribonucleoprotein</keyword>
<dbReference type="GO" id="GO:0002181">
    <property type="term" value="P:cytoplasmic translation"/>
    <property type="evidence" value="ECO:0007669"/>
    <property type="project" value="TreeGrafter"/>
</dbReference>
<evidence type="ECO:0000313" key="10">
    <source>
        <dbReference type="Proteomes" id="UP000095228"/>
    </source>
</evidence>
<protein>
    <recommendedName>
        <fullName evidence="5">Large ribosomal subunit protein uL6</fullName>
    </recommendedName>
</protein>
<dbReference type="PANTHER" id="PTHR11655:SF14">
    <property type="entry name" value="LARGE RIBOSOMAL SUBUNIT PROTEIN UL6M"/>
    <property type="match status" value="1"/>
</dbReference>
<dbReference type="GO" id="GO:0022625">
    <property type="term" value="C:cytosolic large ribosomal subunit"/>
    <property type="evidence" value="ECO:0007669"/>
    <property type="project" value="UniProtKB-UniRule"/>
</dbReference>
<dbReference type="HAMAP" id="MF_01365_B">
    <property type="entry name" value="Ribosomal_uL6_B"/>
    <property type="match status" value="1"/>
</dbReference>
<dbReference type="Pfam" id="PF00347">
    <property type="entry name" value="Ribosomal_L6"/>
    <property type="match status" value="2"/>
</dbReference>
<dbReference type="InterPro" id="IPR020040">
    <property type="entry name" value="Ribosomal_uL6_a/b-dom"/>
</dbReference>
<proteinExistence type="inferred from homology"/>
<feature type="domain" description="Large ribosomal subunit protein uL6 alpha-beta" evidence="8">
    <location>
        <begin position="91"/>
        <end position="163"/>
    </location>
</feature>
<dbReference type="GO" id="GO:0019843">
    <property type="term" value="F:rRNA binding"/>
    <property type="evidence" value="ECO:0007669"/>
    <property type="project" value="UniProtKB-UniRule"/>
</dbReference>
<dbReference type="GO" id="GO:0003735">
    <property type="term" value="F:structural constituent of ribosome"/>
    <property type="evidence" value="ECO:0007669"/>
    <property type="project" value="UniProtKB-UniRule"/>
</dbReference>
<reference evidence="9 10" key="1">
    <citation type="submission" date="2016-06" db="EMBL/GenBank/DDBJ databases">
        <title>Three novel species with peptidoglycan cell walls form the new genus Lacunisphaera gen. nov. in the family Opitutaceae of the verrucomicrobial subdivision 4.</title>
        <authorList>
            <person name="Rast P."/>
            <person name="Gloeckner I."/>
            <person name="Jogler M."/>
            <person name="Boedeker C."/>
            <person name="Jeske O."/>
            <person name="Wiegand S."/>
            <person name="Reinhardt R."/>
            <person name="Schumann P."/>
            <person name="Rohde M."/>
            <person name="Spring S."/>
            <person name="Gloeckner F.O."/>
            <person name="Jogler C."/>
        </authorList>
    </citation>
    <scope>NUCLEOTIDE SEQUENCE [LARGE SCALE GENOMIC DNA]</scope>
    <source>
        <strain evidence="9 10">IG16b</strain>
    </source>
</reference>
<dbReference type="PROSITE" id="PS00525">
    <property type="entry name" value="RIBOSOMAL_L6_1"/>
    <property type="match status" value="1"/>
</dbReference>
<evidence type="ECO:0000256" key="6">
    <source>
        <dbReference type="RuleBase" id="RU003869"/>
    </source>
</evidence>
<dbReference type="NCBIfam" id="TIGR03654">
    <property type="entry name" value="L6_bact"/>
    <property type="match status" value="1"/>
</dbReference>
<evidence type="ECO:0000256" key="4">
    <source>
        <dbReference type="ARBA" id="ARBA00023274"/>
    </source>
</evidence>
<dbReference type="Proteomes" id="UP000095228">
    <property type="component" value="Chromosome"/>
</dbReference>
<evidence type="ECO:0000256" key="5">
    <source>
        <dbReference type="HAMAP-Rule" id="MF_01365"/>
    </source>
</evidence>
<sequence length="181" mass="19596">MSRIGKQPVQIPDKVKVAINGTTVSVEGPKGKVSKTFAPVVKIEQKDKAIVVTKTEDTRFSKAMYGTVRSVIAGMVKGVSVGYLKELEIQGVGFKAALKGDKLDLALGYSHPILHTIPAGIKVTVTDQTKLKIEGVDKQLVGQVTSEIRAYYPPEPYKGKGVRIVGEHAERVRRKEGKTVA</sequence>
<comment type="function">
    <text evidence="5 7">This protein binds to the 23S rRNA, and is important in its secondary structure. It is located near the subunit interface in the base of the L7/L12 stalk, and near the tRNA binding site of the peptidyltransferase center.</text>
</comment>
<keyword evidence="3 5" id="KW-0689">Ribosomal protein</keyword>
<organism evidence="9 10">
    <name type="scientific">Lacunisphaera limnophila</name>
    <dbReference type="NCBI Taxonomy" id="1838286"/>
    <lineage>
        <taxon>Bacteria</taxon>
        <taxon>Pseudomonadati</taxon>
        <taxon>Verrucomicrobiota</taxon>
        <taxon>Opitutia</taxon>
        <taxon>Opitutales</taxon>
        <taxon>Opitutaceae</taxon>
        <taxon>Lacunisphaera</taxon>
    </lineage>
</organism>
<evidence type="ECO:0000313" key="9">
    <source>
        <dbReference type="EMBL" id="AOS43416.1"/>
    </source>
</evidence>
<dbReference type="InterPro" id="IPR019906">
    <property type="entry name" value="Ribosomal_uL6_bac-type"/>
</dbReference>
<dbReference type="PANTHER" id="PTHR11655">
    <property type="entry name" value="60S/50S RIBOSOMAL PROTEIN L6/L9"/>
    <property type="match status" value="1"/>
</dbReference>
<evidence type="ECO:0000256" key="3">
    <source>
        <dbReference type="ARBA" id="ARBA00022980"/>
    </source>
</evidence>
<dbReference type="PATRIC" id="fig|1838286.3.peg.467"/>
<dbReference type="EMBL" id="CP016094">
    <property type="protein sequence ID" value="AOS43416.1"/>
    <property type="molecule type" value="Genomic_DNA"/>
</dbReference>
<name>A0A1D8ARA4_9BACT</name>
<dbReference type="Gene3D" id="3.90.930.12">
    <property type="entry name" value="Ribosomal protein L6, alpha-beta domain"/>
    <property type="match status" value="2"/>
</dbReference>
<dbReference type="KEGG" id="obg:Verru16b_00459"/>
<comment type="similarity">
    <text evidence="5 6">Belongs to the universal ribosomal protein uL6 family.</text>
</comment>
<evidence type="ECO:0000256" key="7">
    <source>
        <dbReference type="RuleBase" id="RU003870"/>
    </source>
</evidence>
<feature type="domain" description="Large ribosomal subunit protein uL6 alpha-beta" evidence="8">
    <location>
        <begin position="11"/>
        <end position="82"/>
    </location>
</feature>
<dbReference type="PRINTS" id="PR00059">
    <property type="entry name" value="RIBOSOMALL6"/>
</dbReference>
<evidence type="ECO:0000259" key="8">
    <source>
        <dbReference type="Pfam" id="PF00347"/>
    </source>
</evidence>
<accession>A0A1D8ARA4</accession>
<dbReference type="InterPro" id="IPR000702">
    <property type="entry name" value="Ribosomal_uL6-like"/>
</dbReference>
<evidence type="ECO:0000256" key="2">
    <source>
        <dbReference type="ARBA" id="ARBA00022884"/>
    </source>
</evidence>
<dbReference type="FunFam" id="3.90.930.12:FF:000002">
    <property type="entry name" value="50S ribosomal protein L6"/>
    <property type="match status" value="1"/>
</dbReference>